<evidence type="ECO:0000313" key="3">
    <source>
        <dbReference type="Proteomes" id="UP000199147"/>
    </source>
</evidence>
<dbReference type="Proteomes" id="UP000199147">
    <property type="component" value="Unassembled WGS sequence"/>
</dbReference>
<evidence type="ECO:0000313" key="2">
    <source>
        <dbReference type="EMBL" id="CRZ16870.1"/>
    </source>
</evidence>
<sequence length="85" mass="9998">MRPGDRVPAERLRQHLLNALERTSRPMTTAQLRDDMHEHFRAPVVIESVYRNLTVLERRGDVERRKLQGRDAHWSRATDQDQAAI</sequence>
<keyword evidence="3" id="KW-1185">Reference proteome</keyword>
<reference evidence="3" key="1">
    <citation type="submission" date="2015-07" db="EMBL/GenBank/DDBJ databases">
        <authorList>
            <person name="Urmite Genomes"/>
        </authorList>
    </citation>
    <scope>NUCLEOTIDE SEQUENCE [LARGE SCALE GENOMIC DNA]</scope>
    <source>
        <strain evidence="3">type strain: ATCC 49404</strain>
    </source>
</reference>
<name>A0A0H5RRV3_9MYCO</name>
<dbReference type="SUPFAM" id="SSF46785">
    <property type="entry name" value="Winged helix' DNA-binding domain"/>
    <property type="match status" value="1"/>
</dbReference>
<gene>
    <name evidence="2" type="ORF">BN2156_03748</name>
</gene>
<protein>
    <submittedName>
        <fullName evidence="2">Ferric uptake regulator</fullName>
    </submittedName>
</protein>
<feature type="compositionally biased region" description="Basic and acidic residues" evidence="1">
    <location>
        <begin position="66"/>
        <end position="79"/>
    </location>
</feature>
<evidence type="ECO:0000256" key="1">
    <source>
        <dbReference type="SAM" id="MobiDB-lite"/>
    </source>
</evidence>
<proteinExistence type="predicted"/>
<dbReference type="RefSeq" id="WP_090516469.1">
    <property type="nucleotide sequence ID" value="NZ_CWKH01000002.1"/>
</dbReference>
<accession>A0A0H5RRV3</accession>
<dbReference type="InterPro" id="IPR036388">
    <property type="entry name" value="WH-like_DNA-bd_sf"/>
</dbReference>
<dbReference type="AlphaFoldDB" id="A0A0H5RRV3"/>
<dbReference type="InterPro" id="IPR036390">
    <property type="entry name" value="WH_DNA-bd_sf"/>
</dbReference>
<dbReference type="EMBL" id="CWKH01000002">
    <property type="protein sequence ID" value="CRZ16870.1"/>
    <property type="molecule type" value="Genomic_DNA"/>
</dbReference>
<organism evidence="2 3">
    <name type="scientific">Mycolicibacterium neworleansense</name>
    <dbReference type="NCBI Taxonomy" id="146018"/>
    <lineage>
        <taxon>Bacteria</taxon>
        <taxon>Bacillati</taxon>
        <taxon>Actinomycetota</taxon>
        <taxon>Actinomycetes</taxon>
        <taxon>Mycobacteriales</taxon>
        <taxon>Mycobacteriaceae</taxon>
        <taxon>Mycolicibacterium</taxon>
    </lineage>
</organism>
<feature type="region of interest" description="Disordered" evidence="1">
    <location>
        <begin position="66"/>
        <end position="85"/>
    </location>
</feature>
<dbReference type="Gene3D" id="1.10.10.10">
    <property type="entry name" value="Winged helix-like DNA-binding domain superfamily/Winged helix DNA-binding domain"/>
    <property type="match status" value="1"/>
</dbReference>
<dbReference type="OrthoDB" id="4627911at2"/>